<comment type="caution">
    <text evidence="1">The sequence shown here is derived from an EMBL/GenBank/DDBJ whole genome shotgun (WGS) entry which is preliminary data.</text>
</comment>
<accession>A0A016B319</accession>
<proteinExistence type="predicted"/>
<reference evidence="1 2" key="1">
    <citation type="submission" date="2014-02" db="EMBL/GenBank/DDBJ databases">
        <authorList>
            <person name="Sears C."/>
            <person name="Carroll K."/>
            <person name="Sack B.R."/>
            <person name="Qadri F."/>
            <person name="Myers L.L."/>
            <person name="Chung G.-T."/>
            <person name="Escheverria P."/>
            <person name="Fraser C.M."/>
            <person name="Sadzewicz L."/>
            <person name="Shefchek K.A."/>
            <person name="Tallon L."/>
            <person name="Das S.P."/>
            <person name="Daugherty S."/>
            <person name="Mongodin E.F."/>
        </authorList>
    </citation>
    <scope>NUCLEOTIDE SEQUENCE [LARGE SCALE GENOMIC DNA]</scope>
    <source>
        <strain evidence="1 2">3976T8</strain>
    </source>
</reference>
<dbReference type="EMBL" id="JGDS01000015">
    <property type="protein sequence ID" value="EXZ75648.1"/>
    <property type="molecule type" value="Genomic_DNA"/>
</dbReference>
<name>A0A016B319_BACFG</name>
<gene>
    <name evidence="1" type="ORF">M123_4764</name>
</gene>
<evidence type="ECO:0000313" key="2">
    <source>
        <dbReference type="Proteomes" id="UP000020938"/>
    </source>
</evidence>
<organism evidence="1 2">
    <name type="scientific">Bacteroides fragilis str. 3976T8</name>
    <dbReference type="NCBI Taxonomy" id="1339314"/>
    <lineage>
        <taxon>Bacteria</taxon>
        <taxon>Pseudomonadati</taxon>
        <taxon>Bacteroidota</taxon>
        <taxon>Bacteroidia</taxon>
        <taxon>Bacteroidales</taxon>
        <taxon>Bacteroidaceae</taxon>
        <taxon>Bacteroides</taxon>
    </lineage>
</organism>
<protein>
    <submittedName>
        <fullName evidence="1">Uncharacterized protein</fullName>
    </submittedName>
</protein>
<dbReference type="Proteomes" id="UP000020938">
    <property type="component" value="Unassembled WGS sequence"/>
</dbReference>
<evidence type="ECO:0000313" key="1">
    <source>
        <dbReference type="EMBL" id="EXZ75648.1"/>
    </source>
</evidence>
<sequence>MAGFFQKTVCCYGRKGVGNKVVLKERGMEYSFNHIFSLKLSNFFAKIICYTINLRNFGL</sequence>
<dbReference type="AlphaFoldDB" id="A0A016B319"/>